<reference evidence="1" key="1">
    <citation type="submission" date="2015-04" db="EMBL/GenBank/DDBJ databases">
        <authorList>
            <person name="Syromyatnikov M.Y."/>
            <person name="Popov V.N."/>
        </authorList>
    </citation>
    <scope>NUCLEOTIDE SEQUENCE</scope>
    <source>
        <strain evidence="1">MO-1</strain>
    </source>
</reference>
<gene>
    <name evidence="1" type="ORF">MAGMO_1075</name>
</gene>
<name>A0A1S7LGT1_MAGMO</name>
<organism evidence="1">
    <name type="scientific">Magnetococcus massalia (strain MO-1)</name>
    <dbReference type="NCBI Taxonomy" id="451514"/>
    <lineage>
        <taxon>Bacteria</taxon>
        <taxon>Pseudomonadati</taxon>
        <taxon>Pseudomonadota</taxon>
        <taxon>Magnetococcia</taxon>
        <taxon>Magnetococcales</taxon>
        <taxon>Magnetococcaceae</taxon>
        <taxon>Magnetococcus</taxon>
    </lineage>
</organism>
<accession>A0A1S7LGT1</accession>
<evidence type="ECO:0000313" key="1">
    <source>
        <dbReference type="EMBL" id="CRH05269.1"/>
    </source>
</evidence>
<protein>
    <submittedName>
        <fullName evidence="1">Uncharacterized protein</fullName>
    </submittedName>
</protein>
<proteinExistence type="predicted"/>
<sequence length="106" mass="11984">MDLCYEAYDTRHGCGVKKDGSVGYEGFVGTESLGYKKRLEGVWGRSSLSPPRFSSVVSLSVVFSLRRPRMLTESVGWKAYPRRGVWWAHVVYAGRWRAHADRPTGD</sequence>
<dbReference type="EMBL" id="LO017727">
    <property type="protein sequence ID" value="CRH05269.1"/>
    <property type="molecule type" value="Genomic_DNA"/>
</dbReference>
<dbReference type="AlphaFoldDB" id="A0A1S7LGT1"/>